<dbReference type="Proteomes" id="UP000178517">
    <property type="component" value="Unassembled WGS sequence"/>
</dbReference>
<accession>A0A1G1ZNY8</accession>
<keyword evidence="4 10" id="KW-0808">Transferase</keyword>
<evidence type="ECO:0000256" key="9">
    <source>
        <dbReference type="ARBA" id="ARBA00049563"/>
    </source>
</evidence>
<comment type="catalytic activity">
    <reaction evidence="9 10 11">
        <text>adenosine(37) in tRNA + dimethylallyl diphosphate = N(6)-dimethylallyladenosine(37) in tRNA + diphosphate</text>
        <dbReference type="Rhea" id="RHEA:26482"/>
        <dbReference type="Rhea" id="RHEA-COMP:10162"/>
        <dbReference type="Rhea" id="RHEA-COMP:10375"/>
        <dbReference type="ChEBI" id="CHEBI:33019"/>
        <dbReference type="ChEBI" id="CHEBI:57623"/>
        <dbReference type="ChEBI" id="CHEBI:74411"/>
        <dbReference type="ChEBI" id="CHEBI:74415"/>
        <dbReference type="EC" id="2.5.1.75"/>
    </reaction>
</comment>
<comment type="function">
    <text evidence="2 10 12">Catalyzes the transfer of a dimethylallyl group onto the adenine at position 37 in tRNAs that read codons beginning with uridine, leading to the formation of N6-(dimethylallyl)adenosine (i(6)A).</text>
</comment>
<comment type="caution">
    <text evidence="14">The sequence shown here is derived from an EMBL/GenBank/DDBJ whole genome shotgun (WGS) entry which is preliminary data.</text>
</comment>
<reference evidence="14 15" key="1">
    <citation type="journal article" date="2016" name="Nat. Commun.">
        <title>Thousands of microbial genomes shed light on interconnected biogeochemical processes in an aquifer system.</title>
        <authorList>
            <person name="Anantharaman K."/>
            <person name="Brown C.T."/>
            <person name="Hug L.A."/>
            <person name="Sharon I."/>
            <person name="Castelle C.J."/>
            <person name="Probst A.J."/>
            <person name="Thomas B.C."/>
            <person name="Singh A."/>
            <person name="Wilkins M.J."/>
            <person name="Karaoz U."/>
            <person name="Brodie E.L."/>
            <person name="Williams K.H."/>
            <person name="Hubbard S.S."/>
            <person name="Banfield J.F."/>
        </authorList>
    </citation>
    <scope>NUCLEOTIDE SEQUENCE [LARGE SCALE GENOMIC DNA]</scope>
</reference>
<feature type="site" description="Interaction with substrate tRNA" evidence="10">
    <location>
        <position position="104"/>
    </location>
</feature>
<dbReference type="InterPro" id="IPR039657">
    <property type="entry name" value="Dimethylallyltransferase"/>
</dbReference>
<dbReference type="GO" id="GO:0005524">
    <property type="term" value="F:ATP binding"/>
    <property type="evidence" value="ECO:0007669"/>
    <property type="project" value="UniProtKB-UniRule"/>
</dbReference>
<evidence type="ECO:0000256" key="12">
    <source>
        <dbReference type="RuleBase" id="RU003784"/>
    </source>
</evidence>
<evidence type="ECO:0000256" key="7">
    <source>
        <dbReference type="ARBA" id="ARBA00022840"/>
    </source>
</evidence>
<dbReference type="GO" id="GO:0006400">
    <property type="term" value="P:tRNA modification"/>
    <property type="evidence" value="ECO:0007669"/>
    <property type="project" value="TreeGrafter"/>
</dbReference>
<protein>
    <recommendedName>
        <fullName evidence="10">tRNA dimethylallyltransferase</fullName>
        <ecNumber evidence="10">2.5.1.75</ecNumber>
    </recommendedName>
    <alternativeName>
        <fullName evidence="10">Dimethylallyl diphosphate:tRNA dimethylallyltransferase</fullName>
        <shortName evidence="10">DMAPP:tRNA dimethylallyltransferase</shortName>
        <shortName evidence="10">DMATase</shortName>
    </alternativeName>
    <alternativeName>
        <fullName evidence="10">Isopentenyl-diphosphate:tRNA isopentenyltransferase</fullName>
        <shortName evidence="10">IPP transferase</shortName>
        <shortName evidence="10">IPPT</shortName>
        <shortName evidence="10">IPTase</shortName>
    </alternativeName>
</protein>
<feature type="binding site" evidence="10">
    <location>
        <begin position="16"/>
        <end position="21"/>
    </location>
    <ligand>
        <name>substrate</name>
    </ligand>
</feature>
<evidence type="ECO:0000256" key="11">
    <source>
        <dbReference type="RuleBase" id="RU003783"/>
    </source>
</evidence>
<keyword evidence="7 10" id="KW-0067">ATP-binding</keyword>
<keyword evidence="5 10" id="KW-0819">tRNA processing</keyword>
<dbReference type="InterPro" id="IPR027417">
    <property type="entry name" value="P-loop_NTPase"/>
</dbReference>
<evidence type="ECO:0000256" key="2">
    <source>
        <dbReference type="ARBA" id="ARBA00003213"/>
    </source>
</evidence>
<dbReference type="Gene3D" id="3.40.50.300">
    <property type="entry name" value="P-loop containing nucleotide triphosphate hydrolases"/>
    <property type="match status" value="1"/>
</dbReference>
<dbReference type="InterPro" id="IPR018022">
    <property type="entry name" value="IPT"/>
</dbReference>
<dbReference type="SUPFAM" id="SSF52540">
    <property type="entry name" value="P-loop containing nucleoside triphosphate hydrolases"/>
    <property type="match status" value="1"/>
</dbReference>
<comment type="similarity">
    <text evidence="3 10 13">Belongs to the IPP transferase family.</text>
</comment>
<dbReference type="STRING" id="1798406.A3A04_00180"/>
<feature type="binding site" evidence="10">
    <location>
        <begin position="14"/>
        <end position="21"/>
    </location>
    <ligand>
        <name>ATP</name>
        <dbReference type="ChEBI" id="CHEBI:30616"/>
    </ligand>
</feature>
<organism evidence="14 15">
    <name type="scientific">Candidatus Harrisonbacteria bacterium RIFCSPLOWO2_01_FULL_40_28</name>
    <dbReference type="NCBI Taxonomy" id="1798406"/>
    <lineage>
        <taxon>Bacteria</taxon>
        <taxon>Candidatus Harrisoniibacteriota</taxon>
    </lineage>
</organism>
<keyword evidence="6 10" id="KW-0547">Nucleotide-binding</keyword>
<evidence type="ECO:0000313" key="14">
    <source>
        <dbReference type="EMBL" id="OGY65450.1"/>
    </source>
</evidence>
<feature type="site" description="Interaction with substrate tRNA" evidence="10">
    <location>
        <position position="127"/>
    </location>
</feature>
<evidence type="ECO:0000256" key="13">
    <source>
        <dbReference type="RuleBase" id="RU003785"/>
    </source>
</evidence>
<feature type="region of interest" description="Interaction with substrate tRNA" evidence="10">
    <location>
        <begin position="39"/>
        <end position="42"/>
    </location>
</feature>
<keyword evidence="8 10" id="KW-0460">Magnesium</keyword>
<evidence type="ECO:0000313" key="15">
    <source>
        <dbReference type="Proteomes" id="UP000178517"/>
    </source>
</evidence>
<evidence type="ECO:0000256" key="6">
    <source>
        <dbReference type="ARBA" id="ARBA00022741"/>
    </source>
</evidence>
<evidence type="ECO:0000256" key="4">
    <source>
        <dbReference type="ARBA" id="ARBA00022679"/>
    </source>
</evidence>
<comment type="cofactor">
    <cofactor evidence="1 10">
        <name>Mg(2+)</name>
        <dbReference type="ChEBI" id="CHEBI:18420"/>
    </cofactor>
</comment>
<gene>
    <name evidence="10" type="primary">miaA</name>
    <name evidence="14" type="ORF">A3A04_00180</name>
</gene>
<dbReference type="EMBL" id="MHJI01000016">
    <property type="protein sequence ID" value="OGY65450.1"/>
    <property type="molecule type" value="Genomic_DNA"/>
</dbReference>
<dbReference type="EC" id="2.5.1.75" evidence="10"/>
<evidence type="ECO:0000256" key="3">
    <source>
        <dbReference type="ARBA" id="ARBA00005842"/>
    </source>
</evidence>
<comment type="caution">
    <text evidence="10">Lacks conserved residue(s) required for the propagation of feature annotation.</text>
</comment>
<dbReference type="Pfam" id="PF01715">
    <property type="entry name" value="IPPT"/>
    <property type="match status" value="1"/>
</dbReference>
<dbReference type="HAMAP" id="MF_00185">
    <property type="entry name" value="IPP_trans"/>
    <property type="match status" value="1"/>
</dbReference>
<comment type="subunit">
    <text evidence="10">Monomer.</text>
</comment>
<dbReference type="CDD" id="cd02019">
    <property type="entry name" value="NK"/>
    <property type="match status" value="1"/>
</dbReference>
<proteinExistence type="inferred from homology"/>
<dbReference type="Gene3D" id="1.10.20.140">
    <property type="match status" value="1"/>
</dbReference>
<dbReference type="AlphaFoldDB" id="A0A1G1ZNY8"/>
<evidence type="ECO:0000256" key="1">
    <source>
        <dbReference type="ARBA" id="ARBA00001946"/>
    </source>
</evidence>
<name>A0A1G1ZNY8_9BACT</name>
<evidence type="ECO:0000256" key="8">
    <source>
        <dbReference type="ARBA" id="ARBA00022842"/>
    </source>
</evidence>
<evidence type="ECO:0000256" key="10">
    <source>
        <dbReference type="HAMAP-Rule" id="MF_00185"/>
    </source>
</evidence>
<sequence length="301" mass="34776">MPKQSKPKIIVITGPTASGKTSLSIKLAKQFGGFVISADSRQIYKGLNIGTAKIGKDEINEIPHFMIDIVSPKKNYSVAEYAHKVHSIIKNKHKTGIPFIVGGTGFYIDAVIYNFSLPPVKKNPQLREKLAKKSREELLQELKAKDPKRAKTIDPKNKIRLIRALEIIYTLKKPVPLLKKSSPYEVLMLGIAITREKLRHNLESRLKEDLRHGLIEEVENLQNSLSWKRLYELGLEYRYIAEYLKGTISYEAMKEKIKHELWHYAKRQMTWFKRDKNIHWIKNQEEAEQCISVFLNPKDAS</sequence>
<evidence type="ECO:0000256" key="5">
    <source>
        <dbReference type="ARBA" id="ARBA00022694"/>
    </source>
</evidence>
<dbReference type="PANTHER" id="PTHR11088">
    <property type="entry name" value="TRNA DIMETHYLALLYLTRANSFERASE"/>
    <property type="match status" value="1"/>
</dbReference>
<dbReference type="PANTHER" id="PTHR11088:SF60">
    <property type="entry name" value="TRNA DIMETHYLALLYLTRANSFERASE"/>
    <property type="match status" value="1"/>
</dbReference>
<dbReference type="NCBIfam" id="TIGR00174">
    <property type="entry name" value="miaA"/>
    <property type="match status" value="1"/>
</dbReference>
<dbReference type="GO" id="GO:0052381">
    <property type="term" value="F:tRNA dimethylallyltransferase activity"/>
    <property type="evidence" value="ECO:0007669"/>
    <property type="project" value="UniProtKB-UniRule"/>
</dbReference>